<accession>S3CHI6</accession>
<dbReference type="GO" id="GO:0000978">
    <property type="term" value="F:RNA polymerase II cis-regulatory region sequence-specific DNA binding"/>
    <property type="evidence" value="ECO:0007669"/>
    <property type="project" value="TreeGrafter"/>
</dbReference>
<feature type="domain" description="HTH myb-type" evidence="6">
    <location>
        <begin position="53"/>
        <end position="107"/>
    </location>
</feature>
<dbReference type="InterPro" id="IPR051575">
    <property type="entry name" value="Myb-like_DNA-bd"/>
</dbReference>
<sequence>MRTPKPWTPEEDEILRNEVAREDPTQINWLQVATRLSARNNKDCRKRWVYTLAPTVKKGAWDEQEDNALREGTRIYGTKWSEVARVVGTRQPDQCSRRWHEAIKPNISRQRWSLYEDDMLPKAVKAHGRKWIEIVERYFPDRTPIATRGRYNQLVRRTEEEDQSCSSGLA</sequence>
<evidence type="ECO:0000259" key="6">
    <source>
        <dbReference type="PROSITE" id="PS51294"/>
    </source>
</evidence>
<dbReference type="SUPFAM" id="SSF46689">
    <property type="entry name" value="Homeodomain-like"/>
    <property type="match status" value="2"/>
</dbReference>
<evidence type="ECO:0000256" key="4">
    <source>
        <dbReference type="ARBA" id="ARBA00023242"/>
    </source>
</evidence>
<dbReference type="PROSITE" id="PS50090">
    <property type="entry name" value="MYB_LIKE"/>
    <property type="match status" value="3"/>
</dbReference>
<dbReference type="HOGENOM" id="CLU_028567_26_0_1"/>
<evidence type="ECO:0000313" key="7">
    <source>
        <dbReference type="EMBL" id="EPE25295.1"/>
    </source>
</evidence>
<dbReference type="AlphaFoldDB" id="S3CHI6"/>
<dbReference type="InterPro" id="IPR009057">
    <property type="entry name" value="Homeodomain-like_sf"/>
</dbReference>
<dbReference type="PROSITE" id="PS51294">
    <property type="entry name" value="HTH_MYB"/>
    <property type="match status" value="2"/>
</dbReference>
<dbReference type="Proteomes" id="UP000016922">
    <property type="component" value="Unassembled WGS sequence"/>
</dbReference>
<dbReference type="KEGG" id="glz:GLAREA_01207"/>
<dbReference type="GO" id="GO:0042795">
    <property type="term" value="P:snRNA transcription by RNA polymerase II"/>
    <property type="evidence" value="ECO:0007669"/>
    <property type="project" value="TreeGrafter"/>
</dbReference>
<organism evidence="7 8">
    <name type="scientific">Glarea lozoyensis (strain ATCC 20868 / MF5171)</name>
    <dbReference type="NCBI Taxonomy" id="1116229"/>
    <lineage>
        <taxon>Eukaryota</taxon>
        <taxon>Fungi</taxon>
        <taxon>Dikarya</taxon>
        <taxon>Ascomycota</taxon>
        <taxon>Pezizomycotina</taxon>
        <taxon>Leotiomycetes</taxon>
        <taxon>Helotiales</taxon>
        <taxon>Helotiaceae</taxon>
        <taxon>Glarea</taxon>
    </lineage>
</organism>
<dbReference type="Pfam" id="PF00249">
    <property type="entry name" value="Myb_DNA-binding"/>
    <property type="match status" value="1"/>
</dbReference>
<dbReference type="Pfam" id="PF13921">
    <property type="entry name" value="Myb_DNA-bind_6"/>
    <property type="match status" value="1"/>
</dbReference>
<dbReference type="RefSeq" id="XP_008086614.1">
    <property type="nucleotide sequence ID" value="XM_008088423.1"/>
</dbReference>
<dbReference type="PANTHER" id="PTHR46621">
    <property type="entry name" value="SNRNA-ACTIVATING PROTEIN COMPLEX SUBUNIT 4"/>
    <property type="match status" value="1"/>
</dbReference>
<evidence type="ECO:0000256" key="3">
    <source>
        <dbReference type="ARBA" id="ARBA00023163"/>
    </source>
</evidence>
<feature type="domain" description="Myb-like" evidence="5">
    <location>
        <begin position="1"/>
        <end position="52"/>
    </location>
</feature>
<keyword evidence="3" id="KW-0804">Transcription</keyword>
<keyword evidence="2" id="KW-0238">DNA-binding</keyword>
<feature type="domain" description="Myb-like" evidence="5">
    <location>
        <begin position="53"/>
        <end position="103"/>
    </location>
</feature>
<feature type="domain" description="Myb-like" evidence="5">
    <location>
        <begin position="104"/>
        <end position="155"/>
    </location>
</feature>
<dbReference type="GO" id="GO:0001006">
    <property type="term" value="F:RNA polymerase III type 3 promoter sequence-specific DNA binding"/>
    <property type="evidence" value="ECO:0007669"/>
    <property type="project" value="TreeGrafter"/>
</dbReference>
<dbReference type="EMBL" id="KE145371">
    <property type="protein sequence ID" value="EPE25295.1"/>
    <property type="molecule type" value="Genomic_DNA"/>
</dbReference>
<dbReference type="OrthoDB" id="2143914at2759"/>
<reference evidence="7 8" key="1">
    <citation type="journal article" date="2013" name="BMC Genomics">
        <title>Genomics-driven discovery of the pneumocandin biosynthetic gene cluster in the fungus Glarea lozoyensis.</title>
        <authorList>
            <person name="Chen L."/>
            <person name="Yue Q."/>
            <person name="Zhang X."/>
            <person name="Xiang M."/>
            <person name="Wang C."/>
            <person name="Li S."/>
            <person name="Che Y."/>
            <person name="Ortiz-Lopez F.J."/>
            <person name="Bills G.F."/>
            <person name="Liu X."/>
            <person name="An Z."/>
        </authorList>
    </citation>
    <scope>NUCLEOTIDE SEQUENCE [LARGE SCALE GENOMIC DNA]</scope>
    <source>
        <strain evidence="8">ATCC 20868 / MF5171</strain>
    </source>
</reference>
<keyword evidence="4" id="KW-0539">Nucleus</keyword>
<dbReference type="PANTHER" id="PTHR46621:SF1">
    <property type="entry name" value="SNRNA-ACTIVATING PROTEIN COMPLEX SUBUNIT 4"/>
    <property type="match status" value="1"/>
</dbReference>
<evidence type="ECO:0000259" key="5">
    <source>
        <dbReference type="PROSITE" id="PS50090"/>
    </source>
</evidence>
<dbReference type="InterPro" id="IPR001005">
    <property type="entry name" value="SANT/Myb"/>
</dbReference>
<evidence type="ECO:0000256" key="2">
    <source>
        <dbReference type="ARBA" id="ARBA00023125"/>
    </source>
</evidence>
<dbReference type="GeneID" id="19460265"/>
<dbReference type="GO" id="GO:0042796">
    <property type="term" value="P:snRNA transcription by RNA polymerase III"/>
    <property type="evidence" value="ECO:0007669"/>
    <property type="project" value="TreeGrafter"/>
</dbReference>
<dbReference type="InterPro" id="IPR017930">
    <property type="entry name" value="Myb_dom"/>
</dbReference>
<name>S3CHI6_GLAL2</name>
<dbReference type="CDD" id="cd00167">
    <property type="entry name" value="SANT"/>
    <property type="match status" value="3"/>
</dbReference>
<evidence type="ECO:0000256" key="1">
    <source>
        <dbReference type="ARBA" id="ARBA00023015"/>
    </source>
</evidence>
<proteinExistence type="predicted"/>
<protein>
    <submittedName>
        <fullName evidence="7">Homeo</fullName>
    </submittedName>
</protein>
<dbReference type="SMART" id="SM00717">
    <property type="entry name" value="SANT"/>
    <property type="match status" value="3"/>
</dbReference>
<dbReference type="OMA" id="RWHASIK"/>
<keyword evidence="1" id="KW-0805">Transcription regulation</keyword>
<dbReference type="GO" id="GO:0019185">
    <property type="term" value="C:snRNA-activating protein complex"/>
    <property type="evidence" value="ECO:0007669"/>
    <property type="project" value="TreeGrafter"/>
</dbReference>
<dbReference type="eggNOG" id="KOG0048">
    <property type="taxonomic scope" value="Eukaryota"/>
</dbReference>
<keyword evidence="8" id="KW-1185">Reference proteome</keyword>
<feature type="domain" description="HTH myb-type" evidence="6">
    <location>
        <begin position="1"/>
        <end position="48"/>
    </location>
</feature>
<evidence type="ECO:0000313" key="8">
    <source>
        <dbReference type="Proteomes" id="UP000016922"/>
    </source>
</evidence>
<gene>
    <name evidence="7" type="ORF">GLAREA_01207</name>
</gene>
<dbReference type="Gene3D" id="1.10.10.60">
    <property type="entry name" value="Homeodomain-like"/>
    <property type="match status" value="3"/>
</dbReference>